<keyword evidence="2" id="KW-1185">Reference proteome</keyword>
<comment type="caution">
    <text evidence="1">The sequence shown here is derived from an EMBL/GenBank/DDBJ whole genome shotgun (WGS) entry which is preliminary data.</text>
</comment>
<reference evidence="1 2" key="1">
    <citation type="journal article" date="2022" name="Nat. Plants">
        <title>Genomes of leafy and leafless Platanthera orchids illuminate the evolution of mycoheterotrophy.</title>
        <authorList>
            <person name="Li M.H."/>
            <person name="Liu K.W."/>
            <person name="Li Z."/>
            <person name="Lu H.C."/>
            <person name="Ye Q.L."/>
            <person name="Zhang D."/>
            <person name="Wang J.Y."/>
            <person name="Li Y.F."/>
            <person name="Zhong Z.M."/>
            <person name="Liu X."/>
            <person name="Yu X."/>
            <person name="Liu D.K."/>
            <person name="Tu X.D."/>
            <person name="Liu B."/>
            <person name="Hao Y."/>
            <person name="Liao X.Y."/>
            <person name="Jiang Y.T."/>
            <person name="Sun W.H."/>
            <person name="Chen J."/>
            <person name="Chen Y.Q."/>
            <person name="Ai Y."/>
            <person name="Zhai J.W."/>
            <person name="Wu S.S."/>
            <person name="Zhou Z."/>
            <person name="Hsiao Y.Y."/>
            <person name="Wu W.L."/>
            <person name="Chen Y.Y."/>
            <person name="Lin Y.F."/>
            <person name="Hsu J.L."/>
            <person name="Li C.Y."/>
            <person name="Wang Z.W."/>
            <person name="Zhao X."/>
            <person name="Zhong W.Y."/>
            <person name="Ma X.K."/>
            <person name="Ma L."/>
            <person name="Huang J."/>
            <person name="Chen G.Z."/>
            <person name="Huang M.Z."/>
            <person name="Huang L."/>
            <person name="Peng D.H."/>
            <person name="Luo Y.B."/>
            <person name="Zou S.Q."/>
            <person name="Chen S.P."/>
            <person name="Lan S."/>
            <person name="Tsai W.C."/>
            <person name="Van de Peer Y."/>
            <person name="Liu Z.J."/>
        </authorList>
    </citation>
    <scope>NUCLEOTIDE SEQUENCE [LARGE SCALE GENOMIC DNA]</scope>
    <source>
        <strain evidence="1">Lor288</strain>
    </source>
</reference>
<dbReference type="Proteomes" id="UP001412067">
    <property type="component" value="Unassembled WGS sequence"/>
</dbReference>
<proteinExistence type="predicted"/>
<accession>A0ABR2MHE4</accession>
<gene>
    <name evidence="1" type="ORF">KSP40_PGU014744</name>
</gene>
<organism evidence="1 2">
    <name type="scientific">Platanthera guangdongensis</name>
    <dbReference type="NCBI Taxonomy" id="2320717"/>
    <lineage>
        <taxon>Eukaryota</taxon>
        <taxon>Viridiplantae</taxon>
        <taxon>Streptophyta</taxon>
        <taxon>Embryophyta</taxon>
        <taxon>Tracheophyta</taxon>
        <taxon>Spermatophyta</taxon>
        <taxon>Magnoliopsida</taxon>
        <taxon>Liliopsida</taxon>
        <taxon>Asparagales</taxon>
        <taxon>Orchidaceae</taxon>
        <taxon>Orchidoideae</taxon>
        <taxon>Orchideae</taxon>
        <taxon>Orchidinae</taxon>
        <taxon>Platanthera</taxon>
    </lineage>
</organism>
<protein>
    <submittedName>
        <fullName evidence="1">Uncharacterized protein</fullName>
    </submittedName>
</protein>
<name>A0ABR2MHE4_9ASPA</name>
<sequence>MSEMIVERQIFGTQNPIIFFILTSLSTLSRITPPFSELSPIYPKFCSAIENNSHGYNNTKDVFFFFSFGLF</sequence>
<evidence type="ECO:0000313" key="2">
    <source>
        <dbReference type="Proteomes" id="UP001412067"/>
    </source>
</evidence>
<dbReference type="EMBL" id="JBBWWR010000007">
    <property type="protein sequence ID" value="KAK8963535.1"/>
    <property type="molecule type" value="Genomic_DNA"/>
</dbReference>
<evidence type="ECO:0000313" key="1">
    <source>
        <dbReference type="EMBL" id="KAK8963535.1"/>
    </source>
</evidence>